<dbReference type="Proteomes" id="UP000003011">
    <property type="component" value="Unassembled WGS sequence"/>
</dbReference>
<accession>G5GFQ7</accession>
<name>G5GFQ7_9FIRM</name>
<dbReference type="Gene3D" id="3.40.50.10140">
    <property type="entry name" value="Toll/interleukin-1 receptor homology (TIR) domain"/>
    <property type="match status" value="1"/>
</dbReference>
<dbReference type="AlphaFoldDB" id="G5GFQ7"/>
<reference evidence="5 6" key="1">
    <citation type="submission" date="2011-08" db="EMBL/GenBank/DDBJ databases">
        <title>The Genome Sequence of Johnsonella ignava ATCC 51276.</title>
        <authorList>
            <consortium name="The Broad Institute Genome Sequencing Platform"/>
            <person name="Earl A."/>
            <person name="Ward D."/>
            <person name="Feldgarden M."/>
            <person name="Gevers D."/>
            <person name="Izard J."/>
            <person name="Blanton J.M."/>
            <person name="Baranova O.V."/>
            <person name="Dewhirst F.E."/>
            <person name="Young S.K."/>
            <person name="Zeng Q."/>
            <person name="Gargeya S."/>
            <person name="Fitzgerald M."/>
            <person name="Haas B."/>
            <person name="Abouelleil A."/>
            <person name="Alvarado L."/>
            <person name="Arachchi H.M."/>
            <person name="Berlin A."/>
            <person name="Brown A."/>
            <person name="Chapman S.B."/>
            <person name="Chen Z."/>
            <person name="Dunbar C."/>
            <person name="Freedman E."/>
            <person name="Gearin G."/>
            <person name="Gellesch M."/>
            <person name="Goldberg J."/>
            <person name="Griggs A."/>
            <person name="Gujja S."/>
            <person name="Heiman D."/>
            <person name="Howarth C."/>
            <person name="Larson L."/>
            <person name="Lui A."/>
            <person name="MacDonald P.J.P."/>
            <person name="Montmayeur A."/>
            <person name="Murphy C."/>
            <person name="Neiman D."/>
            <person name="Pearson M."/>
            <person name="Priest M."/>
            <person name="Roberts A."/>
            <person name="Saif S."/>
            <person name="Shea T."/>
            <person name="Shenoy N."/>
            <person name="Sisk P."/>
            <person name="Stolte C."/>
            <person name="Sykes S."/>
            <person name="Wortman J."/>
            <person name="Nusbaum C."/>
            <person name="Birren B."/>
        </authorList>
    </citation>
    <scope>NUCLEOTIDE SEQUENCE [LARGE SCALE GENOMIC DNA]</scope>
    <source>
        <strain evidence="5 6">ATCC 51276</strain>
    </source>
</reference>
<dbReference type="OrthoDB" id="89550at2"/>
<keyword evidence="3" id="KW-0472">Membrane</keyword>
<feature type="transmembrane region" description="Helical" evidence="3">
    <location>
        <begin position="229"/>
        <end position="253"/>
    </location>
</feature>
<dbReference type="RefSeq" id="WP_005539435.1">
    <property type="nucleotide sequence ID" value="NZ_JH378829.1"/>
</dbReference>
<evidence type="ECO:0000313" key="6">
    <source>
        <dbReference type="Proteomes" id="UP000003011"/>
    </source>
</evidence>
<comment type="caution">
    <text evidence="5">The sequence shown here is derived from an EMBL/GenBank/DDBJ whole genome shotgun (WGS) entry which is preliminary data.</text>
</comment>
<evidence type="ECO:0000256" key="3">
    <source>
        <dbReference type="SAM" id="Phobius"/>
    </source>
</evidence>
<dbReference type="Pfam" id="PF13676">
    <property type="entry name" value="TIR_2"/>
    <property type="match status" value="1"/>
</dbReference>
<dbReference type="PATRIC" id="fig|679200.3.peg.422"/>
<dbReference type="HOGENOM" id="CLU_012668_0_0_9"/>
<sequence>MSDNIIKKKEYKYDAFISYRHLDPDVDIAQKLHKLLETFKMPKELSKRIDWKSRSFIDREELTTGDLSSAIIEGLNNSRHLIVICSKRTKFSPWCIKEIETFRKIHGDDKVLALLVEGEPDEAFPDPVKQLKSRQKNEVIDAEYLNDTDDEPLSDNNAGEILAADVRPSKVKSPDFKGYEYLNREEIKELKKESLQILKQKEIYRIVAGMAGITYGDLKQRGRERRLKIILAIGTAAMTALSIFTTFMIMMYMRALKSERTAKQQTALMIQNYADKSIENGDKISALLIAKKAMEYASNKMDSIDYINAENYSILTRAVVNEPYSAFAEIDIGRESPQFAIVDSGKKLAVIGEEGDIEVWNIENGMFDKKLESDKFFVSVTGEENSDNVIGITIDRKIIKYNISNSSQEEIGSSSNSRYSETVLTKNSTCMIGFSTYTDKSFLDIWDIEKKEIVYNKKFDSNNKFVRAAHSNAGAHITYLLDDGSLTGIDLNTMEEKQIAPPVSAETSRFKNMVYNEKGDKLYYTLETKLYAVDLADPSNNKEYDLGFYAGSIRCSDGLLYIENRAGSKINITVLNADSGETEAILKGKYGTLNNFSINPAQKEVVGSWSDGSISVWRDITFNTTADNEIYKYIKGIDSSVSARLKFSEDGKYLINSNIDGTISVVSTLGNTEYEEFSGELMAQSRNYRYALIKNGLKLSIYDTLEKTETAELTMPEDFDIFYTIYAVSDDAGTIAVSNFKDLGVLFVDTQTKQVISESKAVDFIIDDFTMINDIKFAQDNKSAYITYSNGEFAKVDISDGKKIQDYEGADSSIDSIILSDDDKWLAINTSDRNTFIINAESGETVHKLNGEAYALDESSGRLEVIGTLNDDIFTWTKEDGEKITSTNNLRQGLLNRALNYNSISPDKKYMLTSISNGDTVLTDVTTGVFIKSFSGEKKSFGRAFFAGDSSSVIYTSAKGVSRLEKLYNMEELEKKAENILRGRELSDEELEKIGKSK</sequence>
<keyword evidence="1" id="KW-0853">WD repeat</keyword>
<feature type="domain" description="TIR" evidence="4">
    <location>
        <begin position="11"/>
        <end position="162"/>
    </location>
</feature>
<evidence type="ECO:0000256" key="2">
    <source>
        <dbReference type="ARBA" id="ARBA00022737"/>
    </source>
</evidence>
<evidence type="ECO:0000259" key="4">
    <source>
        <dbReference type="PROSITE" id="PS50104"/>
    </source>
</evidence>
<dbReference type="PANTHER" id="PTHR22847:SF637">
    <property type="entry name" value="WD REPEAT DOMAIN 5B"/>
    <property type="match status" value="1"/>
</dbReference>
<evidence type="ECO:0000313" key="5">
    <source>
        <dbReference type="EMBL" id="EHI56534.1"/>
    </source>
</evidence>
<dbReference type="eggNOG" id="COG3391">
    <property type="taxonomic scope" value="Bacteria"/>
</dbReference>
<gene>
    <name evidence="5" type="ORF">HMPREF9333_00396</name>
</gene>
<dbReference type="SUPFAM" id="SSF52200">
    <property type="entry name" value="Toll/Interleukin receptor TIR domain"/>
    <property type="match status" value="1"/>
</dbReference>
<dbReference type="PROSITE" id="PS50104">
    <property type="entry name" value="TIR"/>
    <property type="match status" value="1"/>
</dbReference>
<dbReference type="SUPFAM" id="SSF82171">
    <property type="entry name" value="DPP6 N-terminal domain-like"/>
    <property type="match status" value="2"/>
</dbReference>
<dbReference type="PANTHER" id="PTHR22847">
    <property type="entry name" value="WD40 REPEAT PROTEIN"/>
    <property type="match status" value="1"/>
</dbReference>
<keyword evidence="3" id="KW-0812">Transmembrane</keyword>
<dbReference type="STRING" id="679200.HMPREF9333_00396"/>
<dbReference type="InterPro" id="IPR035897">
    <property type="entry name" value="Toll_tir_struct_dom_sf"/>
</dbReference>
<proteinExistence type="predicted"/>
<organism evidence="5 6">
    <name type="scientific">Johnsonella ignava ATCC 51276</name>
    <dbReference type="NCBI Taxonomy" id="679200"/>
    <lineage>
        <taxon>Bacteria</taxon>
        <taxon>Bacillati</taxon>
        <taxon>Bacillota</taxon>
        <taxon>Clostridia</taxon>
        <taxon>Lachnospirales</taxon>
        <taxon>Lachnospiraceae</taxon>
        <taxon>Johnsonella</taxon>
    </lineage>
</organism>
<dbReference type="InterPro" id="IPR000157">
    <property type="entry name" value="TIR_dom"/>
</dbReference>
<dbReference type="GO" id="GO:0007165">
    <property type="term" value="P:signal transduction"/>
    <property type="evidence" value="ECO:0007669"/>
    <property type="project" value="InterPro"/>
</dbReference>
<dbReference type="InterPro" id="IPR015943">
    <property type="entry name" value="WD40/YVTN_repeat-like_dom_sf"/>
</dbReference>
<keyword evidence="2" id="KW-0677">Repeat</keyword>
<protein>
    <recommendedName>
        <fullName evidence="4">TIR domain-containing protein</fullName>
    </recommendedName>
</protein>
<dbReference type="EMBL" id="ACZL01000007">
    <property type="protein sequence ID" value="EHI56534.1"/>
    <property type="molecule type" value="Genomic_DNA"/>
</dbReference>
<evidence type="ECO:0000256" key="1">
    <source>
        <dbReference type="ARBA" id="ARBA00022574"/>
    </source>
</evidence>
<dbReference type="Gene3D" id="2.130.10.10">
    <property type="entry name" value="YVTN repeat-like/Quinoprotein amine dehydrogenase"/>
    <property type="match status" value="2"/>
</dbReference>
<keyword evidence="3" id="KW-1133">Transmembrane helix</keyword>
<keyword evidence="6" id="KW-1185">Reference proteome</keyword>